<dbReference type="InterPro" id="IPR027417">
    <property type="entry name" value="P-loop_NTPase"/>
</dbReference>
<dbReference type="OrthoDB" id="9760715at2"/>
<dbReference type="EMBL" id="FUKQ01000059">
    <property type="protein sequence ID" value="SJN44805.1"/>
    <property type="molecule type" value="Genomic_DNA"/>
</dbReference>
<evidence type="ECO:0000313" key="7">
    <source>
        <dbReference type="Proteomes" id="UP000188342"/>
    </source>
</evidence>
<proteinExistence type="predicted"/>
<evidence type="ECO:0000259" key="3">
    <source>
        <dbReference type="PROSITE" id="PS50966"/>
    </source>
</evidence>
<dbReference type="GO" id="GO:0016787">
    <property type="term" value="F:hydrolase activity"/>
    <property type="evidence" value="ECO:0007669"/>
    <property type="project" value="UniProtKB-KW"/>
</dbReference>
<feature type="domain" description="Helicase ATP-binding" evidence="4">
    <location>
        <begin position="614"/>
        <end position="777"/>
    </location>
</feature>
<dbReference type="Pfam" id="PF00271">
    <property type="entry name" value="Helicase_C"/>
    <property type="match status" value="1"/>
</dbReference>
<feature type="domain" description="Helicase C-terminal" evidence="5">
    <location>
        <begin position="903"/>
        <end position="1064"/>
    </location>
</feature>
<organism evidence="6 7">
    <name type="scientific">Luteococcus japonicus LSP_Lj1</name>
    <dbReference type="NCBI Taxonomy" id="1255658"/>
    <lineage>
        <taxon>Bacteria</taxon>
        <taxon>Bacillati</taxon>
        <taxon>Actinomycetota</taxon>
        <taxon>Actinomycetes</taxon>
        <taxon>Propionibacteriales</taxon>
        <taxon>Propionibacteriaceae</taxon>
        <taxon>Luteococcus</taxon>
    </lineage>
</organism>
<evidence type="ECO:0000256" key="2">
    <source>
        <dbReference type="PROSITE-ProRule" id="PRU00325"/>
    </source>
</evidence>
<evidence type="ECO:0000313" key="6">
    <source>
        <dbReference type="EMBL" id="SJN44805.1"/>
    </source>
</evidence>
<reference evidence="6 7" key="1">
    <citation type="submission" date="2017-02" db="EMBL/GenBank/DDBJ databases">
        <authorList>
            <person name="Peterson S.W."/>
        </authorList>
    </citation>
    <scope>NUCLEOTIDE SEQUENCE [LARGE SCALE GENOMIC DNA]</scope>
    <source>
        <strain evidence="6 7">LSP_Lj1</strain>
    </source>
</reference>
<dbReference type="PROSITE" id="PS51192">
    <property type="entry name" value="HELICASE_ATP_BIND_1"/>
    <property type="match status" value="1"/>
</dbReference>
<dbReference type="GO" id="GO:0008270">
    <property type="term" value="F:zinc ion binding"/>
    <property type="evidence" value="ECO:0007669"/>
    <property type="project" value="UniProtKB-KW"/>
</dbReference>
<dbReference type="SMART" id="SM00487">
    <property type="entry name" value="DEXDc"/>
    <property type="match status" value="1"/>
</dbReference>
<dbReference type="SUPFAM" id="SSF52540">
    <property type="entry name" value="P-loop containing nucleoside triphosphate hydrolases"/>
    <property type="match status" value="2"/>
</dbReference>
<dbReference type="PROSITE" id="PS51194">
    <property type="entry name" value="HELICASE_CTER"/>
    <property type="match status" value="1"/>
</dbReference>
<keyword evidence="6" id="KW-0067">ATP-binding</keyword>
<evidence type="ECO:0000256" key="1">
    <source>
        <dbReference type="ARBA" id="ARBA00022801"/>
    </source>
</evidence>
<dbReference type="InterPro" id="IPR038718">
    <property type="entry name" value="SNF2-like_sf"/>
</dbReference>
<keyword evidence="1" id="KW-0378">Hydrolase</keyword>
<keyword evidence="6" id="KW-0547">Nucleotide-binding</keyword>
<keyword evidence="7" id="KW-1185">Reference proteome</keyword>
<dbReference type="Gene3D" id="3.40.50.300">
    <property type="entry name" value="P-loop containing nucleotide triphosphate hydrolases"/>
    <property type="match status" value="1"/>
</dbReference>
<dbReference type="PANTHER" id="PTHR10799">
    <property type="entry name" value="SNF2/RAD54 HELICASE FAMILY"/>
    <property type="match status" value="1"/>
</dbReference>
<keyword evidence="2" id="KW-0862">Zinc</keyword>
<dbReference type="AlphaFoldDB" id="A0A1R4KKR7"/>
<keyword evidence="2" id="KW-0863">Zinc-finger</keyword>
<dbReference type="GO" id="GO:0004386">
    <property type="term" value="F:helicase activity"/>
    <property type="evidence" value="ECO:0007669"/>
    <property type="project" value="UniProtKB-KW"/>
</dbReference>
<name>A0A1R4KKR7_9ACTN</name>
<dbReference type="PROSITE" id="PS50966">
    <property type="entry name" value="ZF_SWIM"/>
    <property type="match status" value="1"/>
</dbReference>
<dbReference type="InterPro" id="IPR049730">
    <property type="entry name" value="SNF2/RAD54-like_C"/>
</dbReference>
<gene>
    <name evidence="6" type="ORF">FM114_15410</name>
</gene>
<dbReference type="STRING" id="1255658.FM114_15410"/>
<sequence length="1066" mass="117764">MSAKQYPSWVLDLTDEELRRTFGAPTFFRGSDYAKQKRVGHVTVAGDRIVTAQVRGSEHGAYYTSLAWDGSQVSNTCTCPVRRDCKHGVALVLHLREAASRQRMPKWQRDLALVLGSDEDSAFSAGTPLAIQYTLLLHDVELRPMYWGARNTWVRGQATWDEMTRARNAGHDPAHRQALARLHAAAQESHTNRWGFGPRGGHLLVSELGHEGWRLIQEAQSVGVEFIPAKESRTVTFRGPELELTAELTSSDDGGLNVQRVLTLDGEAVTPVNLLGMPPHGAMLPAEKGDRIVVGFSRPLDESARALAQLPSVQIPAPDVGQFALEYLPRLKRVAPVRRPEGLTLPTVGTPELLVTVEQTPTETGITGTVEIGFRYGYEGSTAKPVDITTRGGRSFAGRDMVAEQELRPVVEELLGGPAPKVLPATVLREGRAFLELWPRLDDLAERDDVILVITEGTRGYQQLEEAPQISLRVNEKADRDWFDLEVSVTVGEVKVPLPDLLRAISAGDDHLILDNGDWFSLDHPELQRLRDLLAEARLLTDPDSDGSVIRLRPENAGWWEELVELGVVARDSEAWNRVTTRLLQATGAPEIEAPSSLRADLRGYQLTGLRWMDFLRSVGLGGILADDMGLGKTLQALALICSLQERDLLTGPVLVVAPSSVVGAWAEQAVRFTPDLTVTTLSETSRKRGSTVQEAIDGAQLVLASYAVARLDVEQFEQTHWQLVLLDEAQFVKNRQSRTYQAVRRIPAGARFALSGTPLENNLMDLWSMLSLTTPGLFPDPRVFTETYRKPIEEGDDEAGAMLAQLLRRIKPVLLRRTKELVAPELPPRQEQVVPVELNAAHRRVYDRHLNRERQRVMGLVGDLQKNRITILRSLTLLRQLSLSAGLVEAEHADIAASKIDVLLELLADVVAGGHRALVFSQFTSFLGLVKERLNAEGIETVYLDGRTRNRQARVDEFRQGSAPAFLISLKAGGFGLTLTEADYVFVLDPWWNPAAEAQAVDRAHRIGQDKPVMVYRLVASNTIEAKVVALQERKRELFNQVVDAGDGAVAGALSADDIRGLLDM</sequence>
<dbReference type="SMART" id="SM00490">
    <property type="entry name" value="HELICc"/>
    <property type="match status" value="1"/>
</dbReference>
<dbReference type="InterPro" id="IPR007527">
    <property type="entry name" value="Znf_SWIM"/>
</dbReference>
<dbReference type="InterPro" id="IPR014001">
    <property type="entry name" value="Helicase_ATP-bd"/>
</dbReference>
<keyword evidence="6" id="KW-0347">Helicase</keyword>
<dbReference type="GO" id="GO:0005524">
    <property type="term" value="F:ATP binding"/>
    <property type="evidence" value="ECO:0007669"/>
    <property type="project" value="InterPro"/>
</dbReference>
<dbReference type="Gene3D" id="3.40.50.10810">
    <property type="entry name" value="Tandem AAA-ATPase domain"/>
    <property type="match status" value="1"/>
</dbReference>
<dbReference type="Proteomes" id="UP000188342">
    <property type="component" value="Unassembled WGS sequence"/>
</dbReference>
<feature type="domain" description="SWIM-type" evidence="3">
    <location>
        <begin position="62"/>
        <end position="96"/>
    </location>
</feature>
<dbReference type="RefSeq" id="WP_094766022.1">
    <property type="nucleotide sequence ID" value="NZ_FUKQ01000059.1"/>
</dbReference>
<protein>
    <submittedName>
        <fullName evidence="6">Helicase, SNF2/RAD54 family</fullName>
    </submittedName>
</protein>
<dbReference type="CDD" id="cd18793">
    <property type="entry name" value="SF2_C_SNF"/>
    <property type="match status" value="1"/>
</dbReference>
<keyword evidence="2" id="KW-0479">Metal-binding</keyword>
<accession>A0A1R4KKR7</accession>
<dbReference type="InterPro" id="IPR001650">
    <property type="entry name" value="Helicase_C-like"/>
</dbReference>
<dbReference type="InterPro" id="IPR000330">
    <property type="entry name" value="SNF2_N"/>
</dbReference>
<evidence type="ECO:0000259" key="5">
    <source>
        <dbReference type="PROSITE" id="PS51194"/>
    </source>
</evidence>
<dbReference type="Pfam" id="PF00176">
    <property type="entry name" value="SNF2-rel_dom"/>
    <property type="match status" value="1"/>
</dbReference>
<evidence type="ECO:0000259" key="4">
    <source>
        <dbReference type="PROSITE" id="PS51192"/>
    </source>
</evidence>